<dbReference type="EMBL" id="BJNQ01000004">
    <property type="protein sequence ID" value="GEC74864.1"/>
    <property type="molecule type" value="Genomic_DNA"/>
</dbReference>
<dbReference type="InterPro" id="IPR010499">
    <property type="entry name" value="AraC_E-bd"/>
</dbReference>
<name>A0A4Y4B7A6_MICMQ</name>
<comment type="caution">
    <text evidence="2">The sequence shown here is derived from an EMBL/GenBank/DDBJ whole genome shotgun (WGS) entry which is preliminary data.</text>
</comment>
<accession>A0A4Y4B7A6</accession>
<dbReference type="InterPro" id="IPR011256">
    <property type="entry name" value="Reg_factor_effector_dom_sf"/>
</dbReference>
<evidence type="ECO:0000313" key="3">
    <source>
        <dbReference type="Proteomes" id="UP000317410"/>
    </source>
</evidence>
<sequence>MSAFPDAPFGPADRLDLDAVPLAVIRHKGIRIADLPAAFDASYSAIALTFAGDVLIPTGPALAIYHGDPMGVFDLEIGYPVQSPPDHPIPTASGSVIVASTLPEGPAVATTLLGSYEELGAAWAGLVERAAAEGLRPGGVWIEVYVSDPSTAPAELRTDLLMQTA</sequence>
<dbReference type="Gene3D" id="3.20.80.10">
    <property type="entry name" value="Regulatory factor, effector binding domain"/>
    <property type="match status" value="1"/>
</dbReference>
<dbReference type="InterPro" id="IPR029442">
    <property type="entry name" value="GyrI-like"/>
</dbReference>
<organism evidence="2 3">
    <name type="scientific">Microbacterium maritypicum</name>
    <name type="common">Microbacterium liquefaciens</name>
    <dbReference type="NCBI Taxonomy" id="33918"/>
    <lineage>
        <taxon>Bacteria</taxon>
        <taxon>Bacillati</taxon>
        <taxon>Actinomycetota</taxon>
        <taxon>Actinomycetes</taxon>
        <taxon>Micrococcales</taxon>
        <taxon>Microbacteriaceae</taxon>
        <taxon>Microbacterium</taxon>
    </lineage>
</organism>
<dbReference type="SUPFAM" id="SSF55136">
    <property type="entry name" value="Probable bacterial effector-binding domain"/>
    <property type="match status" value="1"/>
</dbReference>
<evidence type="ECO:0000313" key="2">
    <source>
        <dbReference type="EMBL" id="GEC74864.1"/>
    </source>
</evidence>
<protein>
    <submittedName>
        <fullName evidence="2">Transcriptional regulator</fullName>
    </submittedName>
</protein>
<dbReference type="SMART" id="SM00871">
    <property type="entry name" value="AraC_E_bind"/>
    <property type="match status" value="1"/>
</dbReference>
<reference evidence="2 3" key="1">
    <citation type="submission" date="2019-06" db="EMBL/GenBank/DDBJ databases">
        <title>Whole genome shotgun sequence of Microbacterium liquefaciens NBRC 15037.</title>
        <authorList>
            <person name="Hosoyama A."/>
            <person name="Uohara A."/>
            <person name="Ohji S."/>
            <person name="Ichikawa N."/>
        </authorList>
    </citation>
    <scope>NUCLEOTIDE SEQUENCE [LARGE SCALE GENOMIC DNA]</scope>
    <source>
        <strain evidence="2 3">NBRC 15037</strain>
    </source>
</reference>
<dbReference type="RefSeq" id="WP_141386152.1">
    <property type="nucleotide sequence ID" value="NZ_BJNQ01000004.1"/>
</dbReference>
<proteinExistence type="predicted"/>
<gene>
    <name evidence="2" type="ORF">MLI01_10090</name>
</gene>
<feature type="domain" description="AraC effector-binding" evidence="1">
    <location>
        <begin position="10"/>
        <end position="165"/>
    </location>
</feature>
<dbReference type="AlphaFoldDB" id="A0A4Y4B7A6"/>
<dbReference type="Proteomes" id="UP000317410">
    <property type="component" value="Unassembled WGS sequence"/>
</dbReference>
<dbReference type="Pfam" id="PF06445">
    <property type="entry name" value="GyrI-like"/>
    <property type="match status" value="1"/>
</dbReference>
<evidence type="ECO:0000259" key="1">
    <source>
        <dbReference type="SMART" id="SM00871"/>
    </source>
</evidence>